<dbReference type="PANTHER" id="PTHR45752">
    <property type="entry name" value="LEUCINE-RICH REPEAT-CONTAINING"/>
    <property type="match status" value="1"/>
</dbReference>
<dbReference type="SUPFAM" id="SSF52047">
    <property type="entry name" value="RNI-like"/>
    <property type="match status" value="1"/>
</dbReference>
<evidence type="ECO:0000313" key="2">
    <source>
        <dbReference type="WBParaSite" id="PDA_v2.g4741.t1"/>
    </source>
</evidence>
<dbReference type="Proteomes" id="UP000887578">
    <property type="component" value="Unplaced"/>
</dbReference>
<reference evidence="2" key="1">
    <citation type="submission" date="2022-11" db="UniProtKB">
        <authorList>
            <consortium name="WormBaseParasite"/>
        </authorList>
    </citation>
    <scope>IDENTIFICATION</scope>
</reference>
<protein>
    <submittedName>
        <fullName evidence="2">Uncharacterized protein</fullName>
    </submittedName>
</protein>
<organism evidence="1 2">
    <name type="scientific">Panagrolaimus davidi</name>
    <dbReference type="NCBI Taxonomy" id="227884"/>
    <lineage>
        <taxon>Eukaryota</taxon>
        <taxon>Metazoa</taxon>
        <taxon>Ecdysozoa</taxon>
        <taxon>Nematoda</taxon>
        <taxon>Chromadorea</taxon>
        <taxon>Rhabditida</taxon>
        <taxon>Tylenchina</taxon>
        <taxon>Panagrolaimomorpha</taxon>
        <taxon>Panagrolaimoidea</taxon>
        <taxon>Panagrolaimidae</taxon>
        <taxon>Panagrolaimus</taxon>
    </lineage>
</organism>
<dbReference type="PANTHER" id="PTHR45752:SF187">
    <property type="entry name" value="LEUCINE-RICH REPEAT AND IQ DOMAIN-CONTAINING PROTEIN 4"/>
    <property type="match status" value="1"/>
</dbReference>
<proteinExistence type="predicted"/>
<dbReference type="WBParaSite" id="PDA_v2.g4741.t1">
    <property type="protein sequence ID" value="PDA_v2.g4741.t1"/>
    <property type="gene ID" value="PDA_v2.g4741"/>
</dbReference>
<sequence>MTKFDDTWFSAINLTEFNLIDVTFTKTNIESWELFASGIEKLKFLSKFEIGGNFDELPDIVFKKLPVSLHVLILHQLKDISEYITELTNLRRLALIGNVTLYNIPWNYLPKSLKELELIGTGIIEIPHGISNLINLESFTFIEVFPKIPSYKYRETKSAFISWDSINTNIKMLHVSNAENYIDFKYCNFPMLEELKLIEEYRHFCYWDELDLSRNQICTITINETAADCVKNGGINLNIAGNKIEELPYGFEKLPISELNVGGNLLSFGKPLEIGKHFWKRLPENLRKLNISGVFVYELPCLLQNLSSQQTKTIDLTFKQIDLWGEVCDCCARCGIHTNEDFVEQLLTMDYELFQEEYPKNEEIICNYWPAKTWKTMVKTRFCIDCIEKYKKDAKELQFIRKRRGSDEKEVVDDDEVHNVETEQNPIGTIYTQPHQPCSSRRKFKKAQRRLQVISDPNDVDAYYPQQQQHYNQEAVDIMPSVTKTLCDNIQNDVIFPSSYQYEVSPQHCNGSPYVEPQNLRPIQLQPLSIIIPKTTLLEILNNKPLFYAAGKFDGWIEMNYELEGIMDKEFEIIRSHMDTFKL</sequence>
<dbReference type="InterPro" id="IPR032675">
    <property type="entry name" value="LRR_dom_sf"/>
</dbReference>
<accession>A0A914QN56</accession>
<name>A0A914QN56_9BILA</name>
<keyword evidence="1" id="KW-1185">Reference proteome</keyword>
<dbReference type="AlphaFoldDB" id="A0A914QN56"/>
<dbReference type="Gene3D" id="3.80.10.10">
    <property type="entry name" value="Ribonuclease Inhibitor"/>
    <property type="match status" value="2"/>
</dbReference>
<evidence type="ECO:0000313" key="1">
    <source>
        <dbReference type="Proteomes" id="UP000887578"/>
    </source>
</evidence>
<dbReference type="InterPro" id="IPR050715">
    <property type="entry name" value="LRR-SigEffector_domain"/>
</dbReference>